<dbReference type="EMBL" id="NWUW01000008">
    <property type="protein sequence ID" value="PIE94790.1"/>
    <property type="molecule type" value="Genomic_DNA"/>
</dbReference>
<reference evidence="1 2" key="1">
    <citation type="submission" date="2017-09" db="EMBL/GenBank/DDBJ databases">
        <title>Biocontrol bacteria screening and application from spent mushroom substrate.</title>
        <authorList>
            <person name="Sun X."/>
        </authorList>
    </citation>
    <scope>NUCLEOTIDE SEQUENCE [LARGE SCALE GENOMIC DNA]</scope>
    <source>
        <strain evidence="1 2">100374</strain>
    </source>
</reference>
<dbReference type="Proteomes" id="UP000228484">
    <property type="component" value="Unassembled WGS sequence"/>
</dbReference>
<dbReference type="RefSeq" id="WP_099684747.1">
    <property type="nucleotide sequence ID" value="NZ_NWUW01000008.1"/>
</dbReference>
<dbReference type="AlphaFoldDB" id="A0A2G6QEJ9"/>
<evidence type="ECO:0000313" key="1">
    <source>
        <dbReference type="EMBL" id="PIE94790.1"/>
    </source>
</evidence>
<proteinExistence type="predicted"/>
<keyword evidence="2" id="KW-1185">Reference proteome</keyword>
<organism evidence="1 2">
    <name type="scientific">Bacillus fungorum</name>
    <dbReference type="NCBI Taxonomy" id="2039284"/>
    <lineage>
        <taxon>Bacteria</taxon>
        <taxon>Bacillati</taxon>
        <taxon>Bacillota</taxon>
        <taxon>Bacilli</taxon>
        <taxon>Bacillales</taxon>
        <taxon>Bacillaceae</taxon>
        <taxon>Bacillus</taxon>
    </lineage>
</organism>
<gene>
    <name evidence="1" type="ORF">CO726_14635</name>
</gene>
<sequence length="159" mass="17502">MDEKPNVSQLEMDERVARDLKQLLNGTLKPEEIDRMITQAKTNTKYHAEFRALGAIFYTHYWVWTPDADSPYAKFNGDAGGINGIGQAGEGDIYTNDREALINNTTSFAYLGVAGVYFSIYFYDKHSNLLGHFQAGGIGTAGAGGGTGKWTRTPPELKD</sequence>
<protein>
    <submittedName>
        <fullName evidence="1">Uncharacterized protein</fullName>
    </submittedName>
</protein>
<accession>A0A2G6QEJ9</accession>
<dbReference type="InterPro" id="IPR008810">
    <property type="entry name" value="R_equi_Vir"/>
</dbReference>
<dbReference type="Gene3D" id="2.40.128.480">
    <property type="entry name" value="Rhodococcus equi virulence-associated protein"/>
    <property type="match status" value="1"/>
</dbReference>
<name>A0A2G6QEJ9_9BACI</name>
<evidence type="ECO:0000313" key="2">
    <source>
        <dbReference type="Proteomes" id="UP000228484"/>
    </source>
</evidence>
<dbReference type="Pfam" id="PF05526">
    <property type="entry name" value="R_equi_Vir"/>
    <property type="match status" value="1"/>
</dbReference>
<comment type="caution">
    <text evidence="1">The sequence shown here is derived from an EMBL/GenBank/DDBJ whole genome shotgun (WGS) entry which is preliminary data.</text>
</comment>
<dbReference type="InterPro" id="IPR038625">
    <property type="entry name" value="R_equi_Vir_sf"/>
</dbReference>